<dbReference type="AlphaFoldDB" id="A0A9P7UNK9"/>
<dbReference type="GeneID" id="66081176"/>
<gene>
    <name evidence="1" type="ORF">E1B28_012101</name>
</gene>
<dbReference type="KEGG" id="more:E1B28_012101"/>
<keyword evidence="2" id="KW-1185">Reference proteome</keyword>
<evidence type="ECO:0000313" key="2">
    <source>
        <dbReference type="Proteomes" id="UP001049176"/>
    </source>
</evidence>
<name>A0A9P7UNK9_9AGAR</name>
<evidence type="ECO:0000313" key="1">
    <source>
        <dbReference type="EMBL" id="KAG7088070.1"/>
    </source>
</evidence>
<dbReference type="RefSeq" id="XP_043004541.1">
    <property type="nucleotide sequence ID" value="XM_043157175.1"/>
</dbReference>
<accession>A0A9P7UNK9</accession>
<dbReference type="OrthoDB" id="3002933at2759"/>
<dbReference type="Proteomes" id="UP001049176">
    <property type="component" value="Chromosome 8"/>
</dbReference>
<protein>
    <submittedName>
        <fullName evidence="1">Uncharacterized protein</fullName>
    </submittedName>
</protein>
<comment type="caution">
    <text evidence="1">The sequence shown here is derived from an EMBL/GenBank/DDBJ whole genome shotgun (WGS) entry which is preliminary data.</text>
</comment>
<dbReference type="InterPro" id="IPR046670">
    <property type="entry name" value="DUF6540"/>
</dbReference>
<dbReference type="Pfam" id="PF20174">
    <property type="entry name" value="DUF6540"/>
    <property type="match status" value="1"/>
</dbReference>
<reference evidence="1" key="1">
    <citation type="journal article" date="2021" name="Genome Biol. Evol.">
        <title>The assembled and annotated genome of the fairy-ring fungus Marasmius oreades.</title>
        <authorList>
            <person name="Hiltunen M."/>
            <person name="Ament-Velasquez S.L."/>
            <person name="Johannesson H."/>
        </authorList>
    </citation>
    <scope>NUCLEOTIDE SEQUENCE</scope>
    <source>
        <strain evidence="1">03SP1</strain>
    </source>
</reference>
<sequence length="168" mass="18814">MASQSPISFGSLYLAGFLQAGSPPHVALIIPESEETGFMMHITIKPGVWTYETMNQRIRGSMTFTTLLKIHDVSAGAITKQELDDIRKEVPPPPGSDSGFCLSWTIEVVQRLHDRRLLSLSSAQNLKQEFSEFAAGNSKFARHNFLPNIAVSNYCAWQVLHVRDNLYF</sequence>
<organism evidence="1 2">
    <name type="scientific">Marasmius oreades</name>
    <name type="common">fairy-ring Marasmius</name>
    <dbReference type="NCBI Taxonomy" id="181124"/>
    <lineage>
        <taxon>Eukaryota</taxon>
        <taxon>Fungi</taxon>
        <taxon>Dikarya</taxon>
        <taxon>Basidiomycota</taxon>
        <taxon>Agaricomycotina</taxon>
        <taxon>Agaricomycetes</taxon>
        <taxon>Agaricomycetidae</taxon>
        <taxon>Agaricales</taxon>
        <taxon>Marasmiineae</taxon>
        <taxon>Marasmiaceae</taxon>
        <taxon>Marasmius</taxon>
    </lineage>
</organism>
<proteinExistence type="predicted"/>
<dbReference type="EMBL" id="CM032188">
    <property type="protein sequence ID" value="KAG7088070.1"/>
    <property type="molecule type" value="Genomic_DNA"/>
</dbReference>